<keyword evidence="2" id="KW-0812">Transmembrane</keyword>
<dbReference type="Gene3D" id="3.30.530.20">
    <property type="match status" value="1"/>
</dbReference>
<organism evidence="3 4">
    <name type="scientific">Roseibium porphyridii</name>
    <dbReference type="NCBI Taxonomy" id="2866279"/>
    <lineage>
        <taxon>Bacteria</taxon>
        <taxon>Pseudomonadati</taxon>
        <taxon>Pseudomonadota</taxon>
        <taxon>Alphaproteobacteria</taxon>
        <taxon>Hyphomicrobiales</taxon>
        <taxon>Stappiaceae</taxon>
        <taxon>Roseibium</taxon>
    </lineage>
</organism>
<dbReference type="CDD" id="cd05018">
    <property type="entry name" value="CoxG"/>
    <property type="match status" value="1"/>
</dbReference>
<feature type="region of interest" description="Disordered" evidence="1">
    <location>
        <begin position="151"/>
        <end position="188"/>
    </location>
</feature>
<evidence type="ECO:0000256" key="2">
    <source>
        <dbReference type="SAM" id="Phobius"/>
    </source>
</evidence>
<name>A0ABY8F398_9HYPH</name>
<evidence type="ECO:0000256" key="1">
    <source>
        <dbReference type="SAM" id="MobiDB-lite"/>
    </source>
</evidence>
<dbReference type="PANTHER" id="PTHR38588:SF1">
    <property type="entry name" value="BLL0334 PROTEIN"/>
    <property type="match status" value="1"/>
</dbReference>
<dbReference type="RefSeq" id="WP_265681161.1">
    <property type="nucleotide sequence ID" value="NZ_CP120863.1"/>
</dbReference>
<dbReference type="InterPro" id="IPR023393">
    <property type="entry name" value="START-like_dom_sf"/>
</dbReference>
<reference evidence="3 4" key="1">
    <citation type="submission" date="2023-03" db="EMBL/GenBank/DDBJ databases">
        <title>Roseibium porphyridii sp. nov. and Roseibium rhodosorbium sp. nov. isolated from marine algae, Porphyridium cruentum and Rhodosorus marinus, respectively.</title>
        <authorList>
            <person name="Lee M.W."/>
            <person name="Choi B.J."/>
            <person name="Lee J.K."/>
            <person name="Choi D.G."/>
            <person name="Baek J.H."/>
            <person name="Bayburt H."/>
            <person name="Kim J.M."/>
            <person name="Han D.M."/>
            <person name="Kim K.H."/>
            <person name="Jeon C.O."/>
        </authorList>
    </citation>
    <scope>NUCLEOTIDE SEQUENCE [LARGE SCALE GENOMIC DNA]</scope>
    <source>
        <strain evidence="3 4">KMA01</strain>
    </source>
</reference>
<evidence type="ECO:0000313" key="3">
    <source>
        <dbReference type="EMBL" id="WFE88305.1"/>
    </source>
</evidence>
<keyword evidence="2" id="KW-1133">Transmembrane helix</keyword>
<keyword evidence="2" id="KW-0472">Membrane</keyword>
<feature type="transmembrane region" description="Helical" evidence="2">
    <location>
        <begin position="199"/>
        <end position="217"/>
    </location>
</feature>
<proteinExistence type="predicted"/>
<keyword evidence="4" id="KW-1185">Reference proteome</keyword>
<sequence length="218" mass="22449">MDISGNQTIMAGREDVWRALNDPDVLRACIPGCQSLDKTSDTQMSAEVTTKIGPVKAKFKGAVTLENINPPESYSINGEGIGGVAGFAKGGADVKLSEVEGGTLLEYVAKAHVGGKLAQLGSRLVESTARKMADEFFTKFSEMVVGQAKTESASPATAPSKEKDQTAAPASGVSASETASSAGSVNSDRAEEKSLFGNPILWGSAAVVVLVIALAVLS</sequence>
<dbReference type="PANTHER" id="PTHR38588">
    <property type="entry name" value="BLL0334 PROTEIN"/>
    <property type="match status" value="1"/>
</dbReference>
<dbReference type="SUPFAM" id="SSF55961">
    <property type="entry name" value="Bet v1-like"/>
    <property type="match status" value="1"/>
</dbReference>
<feature type="compositionally biased region" description="Polar residues" evidence="1">
    <location>
        <begin position="173"/>
        <end position="187"/>
    </location>
</feature>
<dbReference type="InterPro" id="IPR010419">
    <property type="entry name" value="CO_DH_gsu"/>
</dbReference>
<dbReference type="Pfam" id="PF06240">
    <property type="entry name" value="COXG"/>
    <property type="match status" value="1"/>
</dbReference>
<dbReference type="Proteomes" id="UP001209803">
    <property type="component" value="Chromosome"/>
</dbReference>
<dbReference type="EMBL" id="CP120863">
    <property type="protein sequence ID" value="WFE88305.1"/>
    <property type="molecule type" value="Genomic_DNA"/>
</dbReference>
<protein>
    <submittedName>
        <fullName evidence="3">Carbon monoxide dehydrogenase subunit G</fullName>
    </submittedName>
</protein>
<gene>
    <name evidence="3" type="ORF">K1718_19355</name>
</gene>
<evidence type="ECO:0000313" key="4">
    <source>
        <dbReference type="Proteomes" id="UP001209803"/>
    </source>
</evidence>
<accession>A0ABY8F398</accession>